<dbReference type="GO" id="GO:0032934">
    <property type="term" value="F:sterol binding"/>
    <property type="evidence" value="ECO:0007669"/>
    <property type="project" value="TreeGrafter"/>
</dbReference>
<evidence type="ECO:0000256" key="2">
    <source>
        <dbReference type="SAM" id="MobiDB-lite"/>
    </source>
</evidence>
<organism evidence="3 4">
    <name type="scientific">Glutinoglossum americanum</name>
    <dbReference type="NCBI Taxonomy" id="1670608"/>
    <lineage>
        <taxon>Eukaryota</taxon>
        <taxon>Fungi</taxon>
        <taxon>Dikarya</taxon>
        <taxon>Ascomycota</taxon>
        <taxon>Pezizomycotina</taxon>
        <taxon>Geoglossomycetes</taxon>
        <taxon>Geoglossales</taxon>
        <taxon>Geoglossaceae</taxon>
        <taxon>Glutinoglossum</taxon>
    </lineage>
</organism>
<feature type="compositionally biased region" description="Acidic residues" evidence="2">
    <location>
        <begin position="270"/>
        <end position="286"/>
    </location>
</feature>
<evidence type="ECO:0000256" key="1">
    <source>
        <dbReference type="ARBA" id="ARBA00008842"/>
    </source>
</evidence>
<dbReference type="Gene3D" id="2.40.160.120">
    <property type="match status" value="1"/>
</dbReference>
<accession>A0A9P8KZH4</accession>
<dbReference type="EMBL" id="JAGHQL010000030">
    <property type="protein sequence ID" value="KAH0543567.1"/>
    <property type="molecule type" value="Genomic_DNA"/>
</dbReference>
<feature type="region of interest" description="Disordered" evidence="2">
    <location>
        <begin position="196"/>
        <end position="228"/>
    </location>
</feature>
<dbReference type="SUPFAM" id="SSF144000">
    <property type="entry name" value="Oxysterol-binding protein-like"/>
    <property type="match status" value="1"/>
</dbReference>
<reference evidence="3" key="1">
    <citation type="submission" date="2021-03" db="EMBL/GenBank/DDBJ databases">
        <title>Comparative genomics and phylogenomic investigation of the class Geoglossomycetes provide insights into ecological specialization and systematics.</title>
        <authorList>
            <person name="Melie T."/>
            <person name="Pirro S."/>
            <person name="Miller A.N."/>
            <person name="Quandt A."/>
        </authorList>
    </citation>
    <scope>NUCLEOTIDE SEQUENCE</scope>
    <source>
        <strain evidence="3">GBOQ0MN5Z8</strain>
    </source>
</reference>
<sequence length="286" mass="32236">MNFVRCPENNLAADIEFKTKGYFGGTYNAIGGVIKNEQTQEVLYELSGMWNGEMFIRDTSTGHKEVLFDATHAKPTPPLVRAIEEQEERESQRLWSKVVTALRERNHDVATDEKSKIEERQRIETATRAADGIEWNPRLFRPVHGGPGGPEEGYEDLDWILNTAIDGETPEEQVKQVLSITAIVQGQKSVQRFEIPTRESLEMTRKPHDVGRHGHPGSGTGDLIDLSDDAPAPIQYQRTQDPLNTYQYELAQNLPPKTTQQGAARRKDSETEEVDEFVDAEDGLAY</sequence>
<dbReference type="AlphaFoldDB" id="A0A9P8KZH4"/>
<dbReference type="Proteomes" id="UP000698800">
    <property type="component" value="Unassembled WGS sequence"/>
</dbReference>
<comment type="caution">
    <text evidence="3">The sequence shown here is derived from an EMBL/GenBank/DDBJ whole genome shotgun (WGS) entry which is preliminary data.</text>
</comment>
<keyword evidence="4" id="KW-1185">Reference proteome</keyword>
<dbReference type="GO" id="GO:0005829">
    <property type="term" value="C:cytosol"/>
    <property type="evidence" value="ECO:0007669"/>
    <property type="project" value="TreeGrafter"/>
</dbReference>
<dbReference type="PANTHER" id="PTHR10972:SF102">
    <property type="entry name" value="OXYSTEROL-BINDING PROTEIN"/>
    <property type="match status" value="1"/>
</dbReference>
<comment type="similarity">
    <text evidence="1">Belongs to the OSBP family.</text>
</comment>
<feature type="compositionally biased region" description="Basic and acidic residues" evidence="2">
    <location>
        <begin position="196"/>
        <end position="212"/>
    </location>
</feature>
<dbReference type="Gene3D" id="3.30.70.3490">
    <property type="match status" value="1"/>
</dbReference>
<dbReference type="InterPro" id="IPR000648">
    <property type="entry name" value="Oxysterol-bd"/>
</dbReference>
<dbReference type="Pfam" id="PF01237">
    <property type="entry name" value="Oxysterol_BP"/>
    <property type="match status" value="1"/>
</dbReference>
<evidence type="ECO:0000313" key="3">
    <source>
        <dbReference type="EMBL" id="KAH0543567.1"/>
    </source>
</evidence>
<feature type="region of interest" description="Disordered" evidence="2">
    <location>
        <begin position="250"/>
        <end position="286"/>
    </location>
</feature>
<proteinExistence type="inferred from homology"/>
<protein>
    <submittedName>
        <fullName evidence="3">Uncharacterized protein</fullName>
    </submittedName>
</protein>
<dbReference type="GO" id="GO:0016020">
    <property type="term" value="C:membrane"/>
    <property type="evidence" value="ECO:0007669"/>
    <property type="project" value="TreeGrafter"/>
</dbReference>
<gene>
    <name evidence="3" type="ORF">FGG08_002128</name>
</gene>
<dbReference type="PANTHER" id="PTHR10972">
    <property type="entry name" value="OXYSTEROL-BINDING PROTEIN-RELATED"/>
    <property type="match status" value="1"/>
</dbReference>
<dbReference type="GO" id="GO:0032541">
    <property type="term" value="C:cortical endoplasmic reticulum"/>
    <property type="evidence" value="ECO:0007669"/>
    <property type="project" value="TreeGrafter"/>
</dbReference>
<dbReference type="OrthoDB" id="14833at2759"/>
<name>A0A9P8KZH4_9PEZI</name>
<dbReference type="InterPro" id="IPR037239">
    <property type="entry name" value="OSBP_sf"/>
</dbReference>
<evidence type="ECO:0000313" key="4">
    <source>
        <dbReference type="Proteomes" id="UP000698800"/>
    </source>
</evidence>